<protein>
    <submittedName>
        <fullName evidence="1">Uncharacterized protein</fullName>
    </submittedName>
</protein>
<name>A0A7C8I2F9_9PLEO</name>
<evidence type="ECO:0000313" key="1">
    <source>
        <dbReference type="EMBL" id="KAF2869094.1"/>
    </source>
</evidence>
<keyword evidence="2" id="KW-1185">Reference proteome</keyword>
<dbReference type="Proteomes" id="UP000481861">
    <property type="component" value="Unassembled WGS sequence"/>
</dbReference>
<dbReference type="OrthoDB" id="3777618at2759"/>
<proteinExistence type="predicted"/>
<accession>A0A7C8I2F9</accession>
<comment type="caution">
    <text evidence="1">The sequence shown here is derived from an EMBL/GenBank/DDBJ whole genome shotgun (WGS) entry which is preliminary data.</text>
</comment>
<sequence>MSVEPTGRTSDVVFLELPAEIRNEIYSYLTPLHAYSDICEGLVLSCKQVSSEYTRLAVLLVSKLVKKVLAECKADEKDPPPEGGNWLHWQQMDVSIPGTFKELTSLTVQLPASLRHRSYWSTKSIHYDISYHYRRPLNRLYSLHLSQIEIKIRDDHPIERKDFSGKYTPTQVYHALAK</sequence>
<reference evidence="1 2" key="1">
    <citation type="submission" date="2020-01" db="EMBL/GenBank/DDBJ databases">
        <authorList>
            <consortium name="DOE Joint Genome Institute"/>
            <person name="Haridas S."/>
            <person name="Albert R."/>
            <person name="Binder M."/>
            <person name="Bloem J."/>
            <person name="Labutti K."/>
            <person name="Salamov A."/>
            <person name="Andreopoulos B."/>
            <person name="Baker S.E."/>
            <person name="Barry K."/>
            <person name="Bills G."/>
            <person name="Bluhm B.H."/>
            <person name="Cannon C."/>
            <person name="Castanera R."/>
            <person name="Culley D.E."/>
            <person name="Daum C."/>
            <person name="Ezra D."/>
            <person name="Gonzalez J.B."/>
            <person name="Henrissat B."/>
            <person name="Kuo A."/>
            <person name="Liang C."/>
            <person name="Lipzen A."/>
            <person name="Lutzoni F."/>
            <person name="Magnuson J."/>
            <person name="Mondo S."/>
            <person name="Nolan M."/>
            <person name="Ohm R."/>
            <person name="Pangilinan J."/>
            <person name="Park H.-J.H."/>
            <person name="Ramirez L."/>
            <person name="Alfaro M."/>
            <person name="Sun H."/>
            <person name="Tritt A."/>
            <person name="Yoshinaga Y."/>
            <person name="Zwiers L.-H.L."/>
            <person name="Turgeon B.G."/>
            <person name="Goodwin S.B."/>
            <person name="Spatafora J.W."/>
            <person name="Crous P.W."/>
            <person name="Grigoriev I.V."/>
        </authorList>
    </citation>
    <scope>NUCLEOTIDE SEQUENCE [LARGE SCALE GENOMIC DNA]</scope>
    <source>
        <strain evidence="1 2">CBS 611.86</strain>
    </source>
</reference>
<organism evidence="1 2">
    <name type="scientific">Massariosphaeria phaeospora</name>
    <dbReference type="NCBI Taxonomy" id="100035"/>
    <lineage>
        <taxon>Eukaryota</taxon>
        <taxon>Fungi</taxon>
        <taxon>Dikarya</taxon>
        <taxon>Ascomycota</taxon>
        <taxon>Pezizomycotina</taxon>
        <taxon>Dothideomycetes</taxon>
        <taxon>Pleosporomycetidae</taxon>
        <taxon>Pleosporales</taxon>
        <taxon>Pleosporales incertae sedis</taxon>
        <taxon>Massariosphaeria</taxon>
    </lineage>
</organism>
<gene>
    <name evidence="1" type="ORF">BDV95DRAFT_112344</name>
</gene>
<evidence type="ECO:0000313" key="2">
    <source>
        <dbReference type="Proteomes" id="UP000481861"/>
    </source>
</evidence>
<dbReference type="EMBL" id="JAADJZ010000017">
    <property type="protein sequence ID" value="KAF2869094.1"/>
    <property type="molecule type" value="Genomic_DNA"/>
</dbReference>
<dbReference type="AlphaFoldDB" id="A0A7C8I2F9"/>